<feature type="transmembrane region" description="Helical" evidence="7">
    <location>
        <begin position="20"/>
        <end position="40"/>
    </location>
</feature>
<sequence>MLAKRETMNHTVHWVGLRSWAWVLGLCVVILMAFGIWLTYPRVHWSSSRRGLIRVSISGWGVTASSASFTYDHKTVDLINKGSVWYPKNAVPSDISGVVNANIQGLPFLSWIPGERRLLTTVVSTPPIPTLQSDRVSRLLKPNIVVRFQSSVSIVRYKFHGHIKTEVLAVPTSRVNLPMPLTGPGATGKVVLQAAARIWEPLSGWETVVWNTVPYLSAVATPQTPIAPTSTLTVRFSQPIDQSHVRNWVVSPKTTGSWIRVNATTFTFTPSSSMGFGPGALVSVSIPSGSSGPQARTGSYLSKALNLTWTTVPGSVLRLQQLLAEEGYLPVSWQRATPSTAPATIKSQEATIYNPPLGTFQWKYPNLPAALKALWIPGQMTVMIKGAVMQFERVNGLTVDGIAGPAVWSALLNDRVDGRVSPDGYTYISVTENLPETMELWINGKLALSSKANTGIPVTPTYLGTYPIYERLTFQIMRGNNPNGTPYADPVYWINYFEGSDAVHGFLRASYGFPQSLGCVELPLNIAPIVYHDVHYGTLVTVNAPGVGPAPAQIGGTPNGGASSASSPATSSKS</sequence>
<evidence type="ECO:0000256" key="6">
    <source>
        <dbReference type="SAM" id="MobiDB-lite"/>
    </source>
</evidence>
<dbReference type="Gene3D" id="2.40.440.10">
    <property type="entry name" value="L,D-transpeptidase catalytic domain-like"/>
    <property type="match status" value="1"/>
</dbReference>
<protein>
    <submittedName>
        <fullName evidence="10">Murein L,D-transpeptidase</fullName>
    </submittedName>
</protein>
<evidence type="ECO:0000259" key="9">
    <source>
        <dbReference type="Pfam" id="PF03734"/>
    </source>
</evidence>
<dbReference type="GO" id="GO:0008360">
    <property type="term" value="P:regulation of cell shape"/>
    <property type="evidence" value="ECO:0007669"/>
    <property type="project" value="UniProtKB-KW"/>
</dbReference>
<comment type="pathway">
    <text evidence="1">Cell wall biogenesis; peptidoglycan biosynthesis.</text>
</comment>
<keyword evidence="3" id="KW-0133">Cell shape</keyword>
<dbReference type="InterPro" id="IPR002477">
    <property type="entry name" value="Peptidoglycan-bd-like"/>
</dbReference>
<evidence type="ECO:0000256" key="5">
    <source>
        <dbReference type="ARBA" id="ARBA00023316"/>
    </source>
</evidence>
<feature type="domain" description="L,D-TPase catalytic" evidence="9">
    <location>
        <begin position="433"/>
        <end position="542"/>
    </location>
</feature>
<feature type="region of interest" description="Disordered" evidence="6">
    <location>
        <begin position="551"/>
        <end position="574"/>
    </location>
</feature>
<dbReference type="GO" id="GO:0016740">
    <property type="term" value="F:transferase activity"/>
    <property type="evidence" value="ECO:0007669"/>
    <property type="project" value="UniProtKB-KW"/>
</dbReference>
<keyword evidence="4" id="KW-0573">Peptidoglycan synthesis</keyword>
<evidence type="ECO:0000256" key="2">
    <source>
        <dbReference type="ARBA" id="ARBA00022679"/>
    </source>
</evidence>
<dbReference type="InterPro" id="IPR038063">
    <property type="entry name" value="Transpep_catalytic_dom"/>
</dbReference>
<keyword evidence="2" id="KW-0808">Transferase</keyword>
<dbReference type="Proteomes" id="UP000242972">
    <property type="component" value="Unassembled WGS sequence"/>
</dbReference>
<dbReference type="CDD" id="cd16913">
    <property type="entry name" value="YkuD_like"/>
    <property type="match status" value="1"/>
</dbReference>
<dbReference type="InterPro" id="IPR005490">
    <property type="entry name" value="LD_TPept_cat_dom"/>
</dbReference>
<dbReference type="SUPFAM" id="SSF47090">
    <property type="entry name" value="PGBD-like"/>
    <property type="match status" value="1"/>
</dbReference>
<gene>
    <name evidence="10" type="ORF">C7B46_05425</name>
</gene>
<dbReference type="AlphaFoldDB" id="A0A2T2XIN2"/>
<evidence type="ECO:0000313" key="11">
    <source>
        <dbReference type="Proteomes" id="UP000242972"/>
    </source>
</evidence>
<comment type="caution">
    <text evidence="10">The sequence shown here is derived from an EMBL/GenBank/DDBJ whole genome shotgun (WGS) entry which is preliminary data.</text>
</comment>
<accession>A0A2T2XIN2</accession>
<dbReference type="GO" id="GO:0071555">
    <property type="term" value="P:cell wall organization"/>
    <property type="evidence" value="ECO:0007669"/>
    <property type="project" value="UniProtKB-KW"/>
</dbReference>
<feature type="compositionally biased region" description="Low complexity" evidence="6">
    <location>
        <begin position="562"/>
        <end position="574"/>
    </location>
</feature>
<evidence type="ECO:0000259" key="8">
    <source>
        <dbReference type="Pfam" id="PF01471"/>
    </source>
</evidence>
<evidence type="ECO:0000256" key="4">
    <source>
        <dbReference type="ARBA" id="ARBA00022984"/>
    </source>
</evidence>
<dbReference type="UniPathway" id="UPA00219"/>
<feature type="domain" description="Peptidoglycan binding-like" evidence="8">
    <location>
        <begin position="384"/>
        <end position="411"/>
    </location>
</feature>
<dbReference type="SUPFAM" id="SSF141523">
    <property type="entry name" value="L,D-transpeptidase catalytic domain-like"/>
    <property type="match status" value="1"/>
</dbReference>
<keyword evidence="7" id="KW-0812">Transmembrane</keyword>
<keyword evidence="7" id="KW-1133">Transmembrane helix</keyword>
<name>A0A2T2XIN2_9FIRM</name>
<dbReference type="GO" id="GO:0009252">
    <property type="term" value="P:peptidoglycan biosynthetic process"/>
    <property type="evidence" value="ECO:0007669"/>
    <property type="project" value="UniProtKB-UniPathway"/>
</dbReference>
<evidence type="ECO:0000256" key="3">
    <source>
        <dbReference type="ARBA" id="ARBA00022960"/>
    </source>
</evidence>
<dbReference type="EMBL" id="PXYW01000009">
    <property type="protein sequence ID" value="PSR34359.1"/>
    <property type="molecule type" value="Genomic_DNA"/>
</dbReference>
<evidence type="ECO:0000313" key="10">
    <source>
        <dbReference type="EMBL" id="PSR34359.1"/>
    </source>
</evidence>
<keyword evidence="7" id="KW-0472">Membrane</keyword>
<reference evidence="10 11" key="1">
    <citation type="journal article" date="2014" name="BMC Genomics">
        <title>Comparison of environmental and isolate Sulfobacillus genomes reveals diverse carbon, sulfur, nitrogen, and hydrogen metabolisms.</title>
        <authorList>
            <person name="Justice N.B."/>
            <person name="Norman A."/>
            <person name="Brown C.T."/>
            <person name="Singh A."/>
            <person name="Thomas B.C."/>
            <person name="Banfield J.F."/>
        </authorList>
    </citation>
    <scope>NUCLEOTIDE SEQUENCE [LARGE SCALE GENOMIC DNA]</scope>
    <source>
        <strain evidence="10">AMDSBA4</strain>
    </source>
</reference>
<proteinExistence type="predicted"/>
<keyword evidence="5" id="KW-0961">Cell wall biogenesis/degradation</keyword>
<evidence type="ECO:0000256" key="1">
    <source>
        <dbReference type="ARBA" id="ARBA00004752"/>
    </source>
</evidence>
<dbReference type="Pfam" id="PF01471">
    <property type="entry name" value="PG_binding_1"/>
    <property type="match status" value="1"/>
</dbReference>
<dbReference type="Gene3D" id="1.10.101.10">
    <property type="entry name" value="PGBD-like superfamily/PGBD"/>
    <property type="match status" value="1"/>
</dbReference>
<dbReference type="InterPro" id="IPR036366">
    <property type="entry name" value="PGBDSf"/>
</dbReference>
<dbReference type="Pfam" id="PF03734">
    <property type="entry name" value="YkuD"/>
    <property type="match status" value="1"/>
</dbReference>
<dbReference type="InterPro" id="IPR036365">
    <property type="entry name" value="PGBD-like_sf"/>
</dbReference>
<organism evidence="10 11">
    <name type="scientific">Sulfobacillus benefaciens</name>
    <dbReference type="NCBI Taxonomy" id="453960"/>
    <lineage>
        <taxon>Bacteria</taxon>
        <taxon>Bacillati</taxon>
        <taxon>Bacillota</taxon>
        <taxon>Clostridia</taxon>
        <taxon>Eubacteriales</taxon>
        <taxon>Clostridiales Family XVII. Incertae Sedis</taxon>
        <taxon>Sulfobacillus</taxon>
    </lineage>
</organism>
<evidence type="ECO:0000256" key="7">
    <source>
        <dbReference type="SAM" id="Phobius"/>
    </source>
</evidence>